<dbReference type="Proteomes" id="UP001066276">
    <property type="component" value="Chromosome 7"/>
</dbReference>
<protein>
    <submittedName>
        <fullName evidence="1">Uncharacterized protein</fullName>
    </submittedName>
</protein>
<reference evidence="1" key="1">
    <citation type="journal article" date="2022" name="bioRxiv">
        <title>Sequencing and chromosome-scale assembly of the giantPleurodeles waltlgenome.</title>
        <authorList>
            <person name="Brown T."/>
            <person name="Elewa A."/>
            <person name="Iarovenko S."/>
            <person name="Subramanian E."/>
            <person name="Araus A.J."/>
            <person name="Petzold A."/>
            <person name="Susuki M."/>
            <person name="Suzuki K.-i.T."/>
            <person name="Hayashi T."/>
            <person name="Toyoda A."/>
            <person name="Oliveira C."/>
            <person name="Osipova E."/>
            <person name="Leigh N.D."/>
            <person name="Simon A."/>
            <person name="Yun M.H."/>
        </authorList>
    </citation>
    <scope>NUCLEOTIDE SEQUENCE</scope>
    <source>
        <strain evidence="1">20211129_DDA</strain>
        <tissue evidence="1">Liver</tissue>
    </source>
</reference>
<sequence>MWALRLNPFSITKQLIFIKVTFVLHPKTMQRLRCRTVPSRGKPATSLHGQSRCIQLRNLLHVCQFPKETPCSAHLVYAAVPLHRPV</sequence>
<organism evidence="1 2">
    <name type="scientific">Pleurodeles waltl</name>
    <name type="common">Iberian ribbed newt</name>
    <dbReference type="NCBI Taxonomy" id="8319"/>
    <lineage>
        <taxon>Eukaryota</taxon>
        <taxon>Metazoa</taxon>
        <taxon>Chordata</taxon>
        <taxon>Craniata</taxon>
        <taxon>Vertebrata</taxon>
        <taxon>Euteleostomi</taxon>
        <taxon>Amphibia</taxon>
        <taxon>Batrachia</taxon>
        <taxon>Caudata</taxon>
        <taxon>Salamandroidea</taxon>
        <taxon>Salamandridae</taxon>
        <taxon>Pleurodelinae</taxon>
        <taxon>Pleurodeles</taxon>
    </lineage>
</organism>
<keyword evidence="2" id="KW-1185">Reference proteome</keyword>
<evidence type="ECO:0000313" key="2">
    <source>
        <dbReference type="Proteomes" id="UP001066276"/>
    </source>
</evidence>
<accession>A0AAV7PB10</accession>
<evidence type="ECO:0000313" key="1">
    <source>
        <dbReference type="EMBL" id="KAJ1125355.1"/>
    </source>
</evidence>
<proteinExistence type="predicted"/>
<comment type="caution">
    <text evidence="1">The sequence shown here is derived from an EMBL/GenBank/DDBJ whole genome shotgun (WGS) entry which is preliminary data.</text>
</comment>
<name>A0AAV7PB10_PLEWA</name>
<dbReference type="EMBL" id="JANPWB010000011">
    <property type="protein sequence ID" value="KAJ1125355.1"/>
    <property type="molecule type" value="Genomic_DNA"/>
</dbReference>
<gene>
    <name evidence="1" type="ORF">NDU88_003787</name>
</gene>
<dbReference type="AlphaFoldDB" id="A0AAV7PB10"/>